<protein>
    <submittedName>
        <fullName evidence="2">Uncharacterized protein</fullName>
    </submittedName>
</protein>
<name>A0A8H6T302_9AGAR</name>
<gene>
    <name evidence="2" type="ORF">MIND_00301400</name>
</gene>
<dbReference type="RefSeq" id="XP_037222761.1">
    <property type="nucleotide sequence ID" value="XM_037359876.1"/>
</dbReference>
<feature type="region of interest" description="Disordered" evidence="1">
    <location>
        <begin position="240"/>
        <end position="261"/>
    </location>
</feature>
<evidence type="ECO:0000313" key="2">
    <source>
        <dbReference type="EMBL" id="KAF7309311.1"/>
    </source>
</evidence>
<evidence type="ECO:0000256" key="1">
    <source>
        <dbReference type="SAM" id="MobiDB-lite"/>
    </source>
</evidence>
<keyword evidence="3" id="KW-1185">Reference proteome</keyword>
<dbReference type="GeneID" id="59342392"/>
<proteinExistence type="predicted"/>
<organism evidence="2 3">
    <name type="scientific">Mycena indigotica</name>
    <dbReference type="NCBI Taxonomy" id="2126181"/>
    <lineage>
        <taxon>Eukaryota</taxon>
        <taxon>Fungi</taxon>
        <taxon>Dikarya</taxon>
        <taxon>Basidiomycota</taxon>
        <taxon>Agaricomycotina</taxon>
        <taxon>Agaricomycetes</taxon>
        <taxon>Agaricomycetidae</taxon>
        <taxon>Agaricales</taxon>
        <taxon>Marasmiineae</taxon>
        <taxon>Mycenaceae</taxon>
        <taxon>Mycena</taxon>
    </lineage>
</organism>
<comment type="caution">
    <text evidence="2">The sequence shown here is derived from an EMBL/GenBank/DDBJ whole genome shotgun (WGS) entry which is preliminary data.</text>
</comment>
<dbReference type="Proteomes" id="UP000636479">
    <property type="component" value="Unassembled WGS sequence"/>
</dbReference>
<dbReference type="AlphaFoldDB" id="A0A8H6T302"/>
<reference evidence="2" key="1">
    <citation type="submission" date="2020-05" db="EMBL/GenBank/DDBJ databases">
        <title>Mycena genomes resolve the evolution of fungal bioluminescence.</title>
        <authorList>
            <person name="Tsai I.J."/>
        </authorList>
    </citation>
    <scope>NUCLEOTIDE SEQUENCE</scope>
    <source>
        <strain evidence="2">171206Taipei</strain>
    </source>
</reference>
<feature type="compositionally biased region" description="Pro residues" evidence="1">
    <location>
        <begin position="246"/>
        <end position="257"/>
    </location>
</feature>
<accession>A0A8H6T302</accession>
<dbReference type="EMBL" id="JACAZF010000003">
    <property type="protein sequence ID" value="KAF7309311.1"/>
    <property type="molecule type" value="Genomic_DNA"/>
</dbReference>
<sequence>MASHFLAARLGLSCDDDRAYPTVERKASKAPSHSVYKLHPHSRCCPNPLLNLLHTMTTSDIRNTHTGITPTREEVCFLPQLVQLDFWLDSLHVVLPAASKIPNYQGAFYLDPAGRADLLERVVAHIRRITRAYNRANGHRDAPILTDAESVFVKFSQPSAQFGHIFAELGQLIGVAPRNSVQDIYAAAHRYIVCGMRALEWPLPAALYPAPSHNHAEYAARAAAVPAVCTSAVCHIHAHPARAAGPQPPRRPAPPPTGYSLRYRGEEVRLPFPNAPPPPPAQDRLPGIQHMDYFSEMGRFDRRMNASRQGEGQGQGSGCARQ</sequence>
<feature type="region of interest" description="Disordered" evidence="1">
    <location>
        <begin position="298"/>
        <end position="322"/>
    </location>
</feature>
<evidence type="ECO:0000313" key="3">
    <source>
        <dbReference type="Proteomes" id="UP000636479"/>
    </source>
</evidence>
<feature type="compositionally biased region" description="Gly residues" evidence="1">
    <location>
        <begin position="311"/>
        <end position="322"/>
    </location>
</feature>